<dbReference type="Pfam" id="PF09741">
    <property type="entry name" value="DUF2045"/>
    <property type="match status" value="1"/>
</dbReference>
<protein>
    <submittedName>
        <fullName evidence="2">DUF2045 domain-containing protein</fullName>
    </submittedName>
</protein>
<keyword evidence="3" id="KW-1185">Reference proteome</keyword>
<dbReference type="EMBL" id="CP151514">
    <property type="protein sequence ID" value="WZN66020.1"/>
    <property type="molecule type" value="Genomic_DNA"/>
</dbReference>
<accession>A0AAX4PK74</accession>
<dbReference type="AlphaFoldDB" id="A0AAX4PK74"/>
<feature type="compositionally biased region" description="Basic and acidic residues" evidence="1">
    <location>
        <begin position="42"/>
        <end position="55"/>
    </location>
</feature>
<proteinExistence type="predicted"/>
<dbReference type="PANTHER" id="PTHR21477">
    <property type="entry name" value="ZGC:172139"/>
    <property type="match status" value="1"/>
</dbReference>
<feature type="region of interest" description="Disordered" evidence="1">
    <location>
        <begin position="1"/>
        <end position="63"/>
    </location>
</feature>
<evidence type="ECO:0000313" key="3">
    <source>
        <dbReference type="Proteomes" id="UP001472866"/>
    </source>
</evidence>
<dbReference type="PANTHER" id="PTHR21477:SF13">
    <property type="entry name" value="KIAA0930"/>
    <property type="match status" value="1"/>
</dbReference>
<sequence>MEREGEVNREVENGDEAFDDPLQPATTHDDETLTTKPTNDLTEEKNNDENQKPSLEEEVEMESSAAAGVCDAIMVTIRGHATQKLLARESDEATMAASTTTSGGEWEGAEYWKDEHWRLALEELFYNDREKRKEKQDDMVFYVYEPNSSKKNLLRKNLLKKPIEKRSEDAALDVTVRRFGSGILRDTDLGGIRWIESVYLNILLHTTYTCTVAICSKAALERHKNGRAEPALPLYKTSRQVFASHTHISINLKPNASGKQKEFDYKNEVELAYPQVYFSIDDFEDAFEDLVVEDEDHCLCVLLYARDGPTFRWKGAKAGAAAGDGEKGSNNLGQNKKVSLFSGYVPYSHLRGATSKQGRGAGFLGMSTSSQAQPEQPEKLVMRGPGGKGHAEVAVTLLNRTTVVQPEEPKAEEKDEKREKGLKGFLAAAVQGNISLPILGGKGSGAAKPKVTHHIRCCLMNVSLPWRSLCHDILKASRV</sequence>
<reference evidence="2 3" key="1">
    <citation type="submission" date="2024-03" db="EMBL/GenBank/DDBJ databases">
        <title>Complete genome sequence of the green alga Chloropicon roscoffensis RCC1871.</title>
        <authorList>
            <person name="Lemieux C."/>
            <person name="Pombert J.-F."/>
            <person name="Otis C."/>
            <person name="Turmel M."/>
        </authorList>
    </citation>
    <scope>NUCLEOTIDE SEQUENCE [LARGE SCALE GENOMIC DNA]</scope>
    <source>
        <strain evidence="2 3">RCC1871</strain>
    </source>
</reference>
<feature type="compositionally biased region" description="Basic and acidic residues" evidence="1">
    <location>
        <begin position="1"/>
        <end position="12"/>
    </location>
</feature>
<dbReference type="InterPro" id="IPR019141">
    <property type="entry name" value="DUF2045"/>
</dbReference>
<dbReference type="Proteomes" id="UP001472866">
    <property type="component" value="Chromosome 14"/>
</dbReference>
<name>A0AAX4PK74_9CHLO</name>
<gene>
    <name evidence="2" type="ORF">HKI87_14g75830</name>
</gene>
<evidence type="ECO:0000256" key="1">
    <source>
        <dbReference type="SAM" id="MobiDB-lite"/>
    </source>
</evidence>
<evidence type="ECO:0000313" key="2">
    <source>
        <dbReference type="EMBL" id="WZN66020.1"/>
    </source>
</evidence>
<organism evidence="2 3">
    <name type="scientific">Chloropicon roscoffensis</name>
    <dbReference type="NCBI Taxonomy" id="1461544"/>
    <lineage>
        <taxon>Eukaryota</taxon>
        <taxon>Viridiplantae</taxon>
        <taxon>Chlorophyta</taxon>
        <taxon>Chloropicophyceae</taxon>
        <taxon>Chloropicales</taxon>
        <taxon>Chloropicaceae</taxon>
        <taxon>Chloropicon</taxon>
    </lineage>
</organism>